<keyword evidence="10" id="KW-0472">Membrane</keyword>
<feature type="compositionally biased region" description="Gly residues" evidence="9">
    <location>
        <begin position="402"/>
        <end position="418"/>
    </location>
</feature>
<dbReference type="SMART" id="SM00387">
    <property type="entry name" value="HATPase_c"/>
    <property type="match status" value="1"/>
</dbReference>
<keyword evidence="4" id="KW-0808">Transferase</keyword>
<dbReference type="GO" id="GO:0005524">
    <property type="term" value="F:ATP binding"/>
    <property type="evidence" value="ECO:0007669"/>
    <property type="project" value="UniProtKB-KW"/>
</dbReference>
<evidence type="ECO:0000259" key="11">
    <source>
        <dbReference type="SMART" id="SM00387"/>
    </source>
</evidence>
<dbReference type="Pfam" id="PF07730">
    <property type="entry name" value="HisKA_3"/>
    <property type="match status" value="1"/>
</dbReference>
<dbReference type="InterPro" id="IPR003594">
    <property type="entry name" value="HATPase_dom"/>
</dbReference>
<dbReference type="EMBL" id="LN483070">
    <property type="protein sequence ID" value="CEA07251.1"/>
    <property type="molecule type" value="Genomic_DNA"/>
</dbReference>
<evidence type="ECO:0000256" key="8">
    <source>
        <dbReference type="ARBA" id="ARBA00023012"/>
    </source>
</evidence>
<name>A0A078MQY3_9MICC</name>
<evidence type="ECO:0000256" key="9">
    <source>
        <dbReference type="SAM" id="MobiDB-lite"/>
    </source>
</evidence>
<dbReference type="GO" id="GO:0016020">
    <property type="term" value="C:membrane"/>
    <property type="evidence" value="ECO:0007669"/>
    <property type="project" value="InterPro"/>
</dbReference>
<accession>A0A078MQY3</accession>
<dbReference type="InterPro" id="IPR050482">
    <property type="entry name" value="Sensor_HK_TwoCompSys"/>
</dbReference>
<keyword evidence="7" id="KW-0067">ATP-binding</keyword>
<evidence type="ECO:0000256" key="10">
    <source>
        <dbReference type="SAM" id="Phobius"/>
    </source>
</evidence>
<keyword evidence="8" id="KW-0902">Two-component regulatory system</keyword>
<dbReference type="Gene3D" id="3.30.565.10">
    <property type="entry name" value="Histidine kinase-like ATPase, C-terminal domain"/>
    <property type="match status" value="1"/>
</dbReference>
<evidence type="ECO:0000256" key="3">
    <source>
        <dbReference type="ARBA" id="ARBA00022553"/>
    </source>
</evidence>
<dbReference type="PANTHER" id="PTHR24421">
    <property type="entry name" value="NITRATE/NITRITE SENSOR PROTEIN NARX-RELATED"/>
    <property type="match status" value="1"/>
</dbReference>
<dbReference type="InterPro" id="IPR011712">
    <property type="entry name" value="Sig_transdc_His_kin_sub3_dim/P"/>
</dbReference>
<feature type="transmembrane region" description="Helical" evidence="10">
    <location>
        <begin position="77"/>
        <end position="96"/>
    </location>
</feature>
<reference evidence="12" key="1">
    <citation type="submission" date="2014-07" db="EMBL/GenBank/DDBJ databases">
        <authorList>
            <person name="Urmite Genomes Urmite Genomes"/>
        </authorList>
    </citation>
    <scope>NUCLEOTIDE SEQUENCE</scope>
    <source>
        <strain evidence="12">11W110_air</strain>
    </source>
</reference>
<feature type="domain" description="Histidine kinase/HSP90-like ATPase" evidence="11">
    <location>
        <begin position="339"/>
        <end position="454"/>
    </location>
</feature>
<comment type="catalytic activity">
    <reaction evidence="1">
        <text>ATP + protein L-histidine = ADP + protein N-phospho-L-histidine.</text>
        <dbReference type="EC" id="2.7.13.3"/>
    </reaction>
</comment>
<gene>
    <name evidence="12" type="primary">desK_1</name>
    <name evidence="12" type="ORF">BN1051_00563</name>
</gene>
<evidence type="ECO:0000256" key="4">
    <source>
        <dbReference type="ARBA" id="ARBA00022679"/>
    </source>
</evidence>
<keyword evidence="3" id="KW-0597">Phosphoprotein</keyword>
<organism evidence="12">
    <name type="scientific">Arthrobacter saudimassiliensis</name>
    <dbReference type="NCBI Taxonomy" id="1461584"/>
    <lineage>
        <taxon>Bacteria</taxon>
        <taxon>Bacillati</taxon>
        <taxon>Actinomycetota</taxon>
        <taxon>Actinomycetes</taxon>
        <taxon>Micrococcales</taxon>
        <taxon>Micrococcaceae</taxon>
        <taxon>Arthrobacter</taxon>
    </lineage>
</organism>
<evidence type="ECO:0000256" key="5">
    <source>
        <dbReference type="ARBA" id="ARBA00022741"/>
    </source>
</evidence>
<evidence type="ECO:0000256" key="2">
    <source>
        <dbReference type="ARBA" id="ARBA00012438"/>
    </source>
</evidence>
<proteinExistence type="predicted"/>
<dbReference type="InterPro" id="IPR036890">
    <property type="entry name" value="HATPase_C_sf"/>
</dbReference>
<dbReference type="Pfam" id="PF02518">
    <property type="entry name" value="HATPase_c"/>
    <property type="match status" value="1"/>
</dbReference>
<feature type="region of interest" description="Disordered" evidence="9">
    <location>
        <begin position="380"/>
        <end position="419"/>
    </location>
</feature>
<feature type="transmembrane region" description="Helical" evidence="10">
    <location>
        <begin position="232"/>
        <end position="251"/>
    </location>
</feature>
<dbReference type="GO" id="GO:0046983">
    <property type="term" value="F:protein dimerization activity"/>
    <property type="evidence" value="ECO:0007669"/>
    <property type="project" value="InterPro"/>
</dbReference>
<dbReference type="GO" id="GO:0000155">
    <property type="term" value="F:phosphorelay sensor kinase activity"/>
    <property type="evidence" value="ECO:0007669"/>
    <property type="project" value="InterPro"/>
</dbReference>
<dbReference type="Gene3D" id="1.20.5.1930">
    <property type="match status" value="1"/>
</dbReference>
<evidence type="ECO:0000313" key="12">
    <source>
        <dbReference type="EMBL" id="CEA07251.1"/>
    </source>
</evidence>
<protein>
    <recommendedName>
        <fullName evidence="2">histidine kinase</fullName>
        <ecNumber evidence="2">2.7.13.3</ecNumber>
    </recommendedName>
</protein>
<keyword evidence="6 12" id="KW-0418">Kinase</keyword>
<dbReference type="PATRIC" id="fig|1461584.3.peg.553"/>
<dbReference type="EC" id="2.7.13.3" evidence="2"/>
<dbReference type="AlphaFoldDB" id="A0A078MQY3"/>
<keyword evidence="10" id="KW-0812">Transmembrane</keyword>
<feature type="transmembrane region" description="Helical" evidence="10">
    <location>
        <begin position="116"/>
        <end position="136"/>
    </location>
</feature>
<dbReference type="SUPFAM" id="SSF55874">
    <property type="entry name" value="ATPase domain of HSP90 chaperone/DNA topoisomerase II/histidine kinase"/>
    <property type="match status" value="1"/>
</dbReference>
<feature type="transmembrane region" description="Helical" evidence="10">
    <location>
        <begin position="175"/>
        <end position="196"/>
    </location>
</feature>
<feature type="region of interest" description="Disordered" evidence="9">
    <location>
        <begin position="1"/>
        <end position="26"/>
    </location>
</feature>
<evidence type="ECO:0000256" key="7">
    <source>
        <dbReference type="ARBA" id="ARBA00022840"/>
    </source>
</evidence>
<sequence length="492" mass="51214">MSGTSPVEGAAERTAAAPSTESVPPVEVPGEISFRRRGPVRRYLHRHPRVTDALVGLLYLLGVFPDVLAAPRETADLNAGVMIPAFLAGGVLLVLLRRSRPILVTALLALGDPLLLLYSGGLFSLGFGVLLGLYSVAVRHRPAVTFTVLVLAAVPTATALLMLGDTLAEGNPTVIWILVAMLLMMYVIAAGVGITVRRNRLHDEEVRAWANRNAQLASVTERNRIAREMHDIVAHSLTVMIALSDGAAVVLRRDPARAGEVLAELSGTGRSALADMRRVLGVLREDAAGQGAGTDQPAAPAPRNPLLPGSLESLVDGFSSAGLPATLTRSGPPLPEDPAFLLTVHRIVQESLTNALRYAHGASRVQVRIDRTADTVRVSVSDDGTGPVLHAAPDGDAAARQGDGGAAPGSRPGSGQGLHGMRERAAIYGGTVTAGPLPGGGWRTTAVLTVPGTPAHALPRTVREPMPAQGSADPSHDDGDAGSGRQGEDPHE</sequence>
<evidence type="ECO:0000256" key="1">
    <source>
        <dbReference type="ARBA" id="ARBA00000085"/>
    </source>
</evidence>
<feature type="transmembrane region" description="Helical" evidence="10">
    <location>
        <begin position="53"/>
        <end position="70"/>
    </location>
</feature>
<feature type="transmembrane region" description="Helical" evidence="10">
    <location>
        <begin position="143"/>
        <end position="163"/>
    </location>
</feature>
<evidence type="ECO:0000256" key="6">
    <source>
        <dbReference type="ARBA" id="ARBA00022777"/>
    </source>
</evidence>
<keyword evidence="10" id="KW-1133">Transmembrane helix</keyword>
<keyword evidence="5" id="KW-0547">Nucleotide-binding</keyword>
<dbReference type="PANTHER" id="PTHR24421:SF10">
    <property type="entry name" value="NITRATE_NITRITE SENSOR PROTEIN NARQ"/>
    <property type="match status" value="1"/>
</dbReference>
<feature type="region of interest" description="Disordered" evidence="9">
    <location>
        <begin position="452"/>
        <end position="492"/>
    </location>
</feature>
<dbReference type="CDD" id="cd16917">
    <property type="entry name" value="HATPase_UhpB-NarQ-NarX-like"/>
    <property type="match status" value="1"/>
</dbReference>
<feature type="compositionally biased region" description="Low complexity" evidence="9">
    <location>
        <begin position="391"/>
        <end position="401"/>
    </location>
</feature>